<keyword evidence="6 10" id="KW-1133">Transmembrane helix</keyword>
<dbReference type="Pfam" id="PF01311">
    <property type="entry name" value="Bac_export_1"/>
    <property type="match status" value="1"/>
</dbReference>
<evidence type="ECO:0000256" key="1">
    <source>
        <dbReference type="ARBA" id="ARBA00002578"/>
    </source>
</evidence>
<evidence type="ECO:0000256" key="9">
    <source>
        <dbReference type="NCBIfam" id="TIGR01400"/>
    </source>
</evidence>
<evidence type="ECO:0000256" key="4">
    <source>
        <dbReference type="ARBA" id="ARBA00022475"/>
    </source>
</evidence>
<evidence type="ECO:0000256" key="6">
    <source>
        <dbReference type="ARBA" id="ARBA00022989"/>
    </source>
</evidence>
<dbReference type="GO" id="GO:0005886">
    <property type="term" value="C:plasma membrane"/>
    <property type="evidence" value="ECO:0007669"/>
    <property type="project" value="UniProtKB-SubCell"/>
</dbReference>
<feature type="transmembrane region" description="Helical" evidence="10">
    <location>
        <begin position="123"/>
        <end position="141"/>
    </location>
</feature>
<dbReference type="PRINTS" id="PR00953">
    <property type="entry name" value="TYPE3IMRPROT"/>
</dbReference>
<dbReference type="GO" id="GO:0006605">
    <property type="term" value="P:protein targeting"/>
    <property type="evidence" value="ECO:0007669"/>
    <property type="project" value="UniProtKB-UniRule"/>
</dbReference>
<feature type="transmembrane region" description="Helical" evidence="10">
    <location>
        <begin position="72"/>
        <end position="93"/>
    </location>
</feature>
<comment type="similarity">
    <text evidence="2 10">Belongs to the FliR/MopE/SpaR family.</text>
</comment>
<name>A0AAU7XCA5_9HYPH</name>
<accession>A0AAU7XCA5</accession>
<reference evidence="11" key="1">
    <citation type="submission" date="2024-06" db="EMBL/GenBank/DDBJ databases">
        <title>Methylostella associata gen. nov., sp. nov., a novel Ancalomicrobiaceae-affiliated facultatively methylotrophic bacteria that feed on methanotrophs of the genus Methylococcus.</title>
        <authorList>
            <person name="Saltykova V."/>
            <person name="Danilova O.V."/>
            <person name="Oshkin I.Y."/>
            <person name="Belova S.E."/>
            <person name="Pimenov N.V."/>
            <person name="Dedysh S.N."/>
        </authorList>
    </citation>
    <scope>NUCLEOTIDE SEQUENCE</scope>
    <source>
        <strain evidence="11">S20</strain>
    </source>
</reference>
<evidence type="ECO:0000256" key="3">
    <source>
        <dbReference type="ARBA" id="ARBA00021717"/>
    </source>
</evidence>
<dbReference type="KEGG" id="mflg:ABS361_03705"/>
<feature type="transmembrane region" description="Helical" evidence="10">
    <location>
        <begin position="183"/>
        <end position="202"/>
    </location>
</feature>
<dbReference type="EMBL" id="CP158568">
    <property type="protein sequence ID" value="XBY45400.1"/>
    <property type="molecule type" value="Genomic_DNA"/>
</dbReference>
<keyword evidence="4 10" id="KW-1003">Cell membrane</keyword>
<evidence type="ECO:0000256" key="2">
    <source>
        <dbReference type="ARBA" id="ARBA00009772"/>
    </source>
</evidence>
<organism evidence="11">
    <name type="scientific">Methyloraptor flagellatus</name>
    <dbReference type="NCBI Taxonomy" id="3162530"/>
    <lineage>
        <taxon>Bacteria</taxon>
        <taxon>Pseudomonadati</taxon>
        <taxon>Pseudomonadota</taxon>
        <taxon>Alphaproteobacteria</taxon>
        <taxon>Hyphomicrobiales</taxon>
        <taxon>Ancalomicrobiaceae</taxon>
        <taxon>Methyloraptor</taxon>
    </lineage>
</organism>
<evidence type="ECO:0000256" key="7">
    <source>
        <dbReference type="ARBA" id="ARBA00023136"/>
    </source>
</evidence>
<keyword evidence="11" id="KW-0969">Cilium</keyword>
<evidence type="ECO:0000313" key="11">
    <source>
        <dbReference type="EMBL" id="XBY45400.1"/>
    </source>
</evidence>
<dbReference type="GO" id="GO:0044780">
    <property type="term" value="P:bacterial-type flagellum assembly"/>
    <property type="evidence" value="ECO:0007669"/>
    <property type="project" value="UniProtKB-UniRule"/>
</dbReference>
<evidence type="ECO:0000256" key="8">
    <source>
        <dbReference type="ARBA" id="ARBA00023143"/>
    </source>
</evidence>
<keyword evidence="7 10" id="KW-0472">Membrane</keyword>
<evidence type="ECO:0000256" key="10">
    <source>
        <dbReference type="RuleBase" id="RU362071"/>
    </source>
</evidence>
<keyword evidence="5 10" id="KW-0812">Transmembrane</keyword>
<dbReference type="AlphaFoldDB" id="A0AAU7XCA5"/>
<comment type="function">
    <text evidence="1 10">Role in flagellar biosynthesis.</text>
</comment>
<comment type="subcellular location">
    <subcellularLocation>
        <location evidence="10">Cell membrane</location>
        <topology evidence="10">Multi-pass membrane protein</topology>
    </subcellularLocation>
    <subcellularLocation>
        <location evidence="10">Bacterial flagellum basal body</location>
    </subcellularLocation>
</comment>
<proteinExistence type="inferred from homology"/>
<dbReference type="RefSeq" id="WP_407050493.1">
    <property type="nucleotide sequence ID" value="NZ_CP158568.1"/>
</dbReference>
<keyword evidence="11" id="KW-0282">Flagellum</keyword>
<dbReference type="PANTHER" id="PTHR30065">
    <property type="entry name" value="FLAGELLAR BIOSYNTHETIC PROTEIN FLIR"/>
    <property type="match status" value="1"/>
</dbReference>
<dbReference type="InterPro" id="IPR006303">
    <property type="entry name" value="FliR"/>
</dbReference>
<feature type="transmembrane region" description="Helical" evidence="10">
    <location>
        <begin position="6"/>
        <end position="28"/>
    </location>
</feature>
<evidence type="ECO:0000256" key="5">
    <source>
        <dbReference type="ARBA" id="ARBA00022692"/>
    </source>
</evidence>
<feature type="transmembrane region" description="Helical" evidence="10">
    <location>
        <begin position="214"/>
        <end position="242"/>
    </location>
</feature>
<dbReference type="InterPro" id="IPR002010">
    <property type="entry name" value="T3SS_IM_R"/>
</dbReference>
<protein>
    <recommendedName>
        <fullName evidence="3 9">Flagellar biosynthetic protein FliR</fullName>
    </recommendedName>
</protein>
<sequence length="255" mass="27097">MISLRFLPDIAVIFMLAFGRLGALCMLMPGTGESGIPQRVRLALALLLTLMFYPAVAGYYPTGLANNVPKLVVYLGAEIAVGIFLGLVGRIVLSAGQVAGTIIANQLGLGFAMTVDPSQGQQGVIFGNFLSMLAMTMIFVTDLHHLSVAALGSSFTLFRPGEWMPVGDFAQVAVKLVADSFRIGLQVSAPFLAFGLVFNLGLGVLAKLMPQLQIFFIATPLSIGGGMVLFALLISTIMLWYIDHVRDGLSQLVAS</sequence>
<keyword evidence="11" id="KW-0966">Cell projection</keyword>
<keyword evidence="8 10" id="KW-0975">Bacterial flagellum</keyword>
<feature type="transmembrane region" description="Helical" evidence="10">
    <location>
        <begin position="40"/>
        <end position="60"/>
    </location>
</feature>
<dbReference type="GO" id="GO:0009425">
    <property type="term" value="C:bacterial-type flagellum basal body"/>
    <property type="evidence" value="ECO:0007669"/>
    <property type="project" value="UniProtKB-SubCell"/>
</dbReference>
<dbReference type="PANTHER" id="PTHR30065:SF8">
    <property type="entry name" value="FLAGELLAR BIOSYNTHETIC PROTEIN FLIR"/>
    <property type="match status" value="1"/>
</dbReference>
<dbReference type="NCBIfam" id="TIGR01400">
    <property type="entry name" value="fliR"/>
    <property type="match status" value="1"/>
</dbReference>
<gene>
    <name evidence="11" type="primary">fliR</name>
    <name evidence="11" type="ORF">ABS361_03705</name>
</gene>